<protein>
    <recommendedName>
        <fullName evidence="8">Enoyl-[acyl-carrier-protein] reductase [NADH]</fullName>
        <ecNumber evidence="8">1.3.1.9</ecNumber>
    </recommendedName>
</protein>
<evidence type="ECO:0000256" key="9">
    <source>
        <dbReference type="PIRSR" id="PIRSR000094-1"/>
    </source>
</evidence>
<keyword evidence="8 11" id="KW-0520">NAD</keyword>
<evidence type="ECO:0000256" key="10">
    <source>
        <dbReference type="PIRSR" id="PIRSR000094-2"/>
    </source>
</evidence>
<evidence type="ECO:0000256" key="8">
    <source>
        <dbReference type="PIRNR" id="PIRNR000094"/>
    </source>
</evidence>
<evidence type="ECO:0000313" key="13">
    <source>
        <dbReference type="EMBL" id="TWI49872.1"/>
    </source>
</evidence>
<evidence type="ECO:0000256" key="4">
    <source>
        <dbReference type="ARBA" id="ARBA00022832"/>
    </source>
</evidence>
<evidence type="ECO:0000313" key="12">
    <source>
        <dbReference type="EMBL" id="QGZ38565.1"/>
    </source>
</evidence>
<keyword evidence="5 8" id="KW-0560">Oxidoreductase</keyword>
<dbReference type="OrthoDB" id="9803628at2"/>
<feature type="binding site" evidence="11">
    <location>
        <begin position="64"/>
        <end position="65"/>
    </location>
    <ligand>
        <name>NAD(+)</name>
        <dbReference type="ChEBI" id="CHEBI:57540"/>
    </ligand>
</feature>
<gene>
    <name evidence="12" type="primary">fabI</name>
    <name evidence="12" type="ORF">GO485_05510</name>
    <name evidence="13" type="ORF">IP92_01095</name>
</gene>
<dbReference type="PANTHER" id="PTHR43159:SF2">
    <property type="entry name" value="ENOYL-[ACYL-CARRIER-PROTEIN] REDUCTASE [NADH], CHLOROPLASTIC"/>
    <property type="match status" value="1"/>
</dbReference>
<feature type="active site" description="Proton acceptor" evidence="9">
    <location>
        <position position="145"/>
    </location>
</feature>
<dbReference type="RefSeq" id="WP_145873529.1">
    <property type="nucleotide sequence ID" value="NZ_CP046904.1"/>
</dbReference>
<feature type="binding site" evidence="11">
    <location>
        <begin position="19"/>
        <end position="20"/>
    </location>
    <ligand>
        <name>NAD(+)</name>
        <dbReference type="ChEBI" id="CHEBI:57540"/>
    </ligand>
</feature>
<evidence type="ECO:0000256" key="3">
    <source>
        <dbReference type="ARBA" id="ARBA00022516"/>
    </source>
</evidence>
<comment type="similarity">
    <text evidence="2 8">Belongs to the short-chain dehydrogenases/reductases (SDR) family. FabI subfamily.</text>
</comment>
<evidence type="ECO:0000313" key="15">
    <source>
        <dbReference type="Proteomes" id="UP000437862"/>
    </source>
</evidence>
<dbReference type="PANTHER" id="PTHR43159">
    <property type="entry name" value="ENOYL-[ACYL-CARRIER-PROTEIN] REDUCTASE"/>
    <property type="match status" value="1"/>
</dbReference>
<dbReference type="Pfam" id="PF13561">
    <property type="entry name" value="adh_short_C2"/>
    <property type="match status" value="1"/>
</dbReference>
<feature type="binding site" evidence="11">
    <location>
        <begin position="191"/>
        <end position="195"/>
    </location>
    <ligand>
        <name>NAD(+)</name>
        <dbReference type="ChEBI" id="CHEBI:57540"/>
    </ligand>
</feature>
<accession>A0A562PZK2</accession>
<feature type="binding site" evidence="10">
    <location>
        <position position="95"/>
    </location>
    <ligand>
        <name>substrate</name>
    </ligand>
</feature>
<evidence type="ECO:0000256" key="5">
    <source>
        <dbReference type="ARBA" id="ARBA00023002"/>
    </source>
</evidence>
<comment type="pathway">
    <text evidence="1">Lipid metabolism; fatty acid biosynthesis.</text>
</comment>
<dbReference type="InterPro" id="IPR014358">
    <property type="entry name" value="Enoyl-ACP_Rdtase_NADH"/>
</dbReference>
<feature type="binding site" evidence="11">
    <location>
        <position position="162"/>
    </location>
    <ligand>
        <name>NAD(+)</name>
        <dbReference type="ChEBI" id="CHEBI:57540"/>
    </ligand>
</feature>
<feature type="binding site" evidence="11">
    <location>
        <position position="13"/>
    </location>
    <ligand>
        <name>NAD(+)</name>
        <dbReference type="ChEBI" id="CHEBI:57540"/>
    </ligand>
</feature>
<dbReference type="EC" id="1.3.1.9" evidence="8"/>
<dbReference type="GO" id="GO:0006633">
    <property type="term" value="P:fatty acid biosynthetic process"/>
    <property type="evidence" value="ECO:0007669"/>
    <property type="project" value="UniProtKB-UniPathway"/>
</dbReference>
<reference evidence="12 15" key="3">
    <citation type="submission" date="2019-12" db="EMBL/GenBank/DDBJ databases">
        <title>Draft Genome Sequences of Six Type Strains of the Genus Massilia.</title>
        <authorList>
            <person name="Miess H."/>
            <person name="Frediansyah A."/>
            <person name="Goeker M."/>
            <person name="Gross H."/>
        </authorList>
    </citation>
    <scope>NUCLEOTIDE SEQUENCE [LARGE SCALE GENOMIC DNA]</scope>
    <source>
        <strain evidence="12 15">DSM 26639</strain>
    </source>
</reference>
<dbReference type="Proteomes" id="UP000315112">
    <property type="component" value="Unassembled WGS sequence"/>
</dbReference>
<comment type="catalytic activity">
    <reaction evidence="8">
        <text>a 2,3-saturated acyl-[ACP] + NAD(+) = a (2E)-enoyl-[ACP] + NADH + H(+)</text>
        <dbReference type="Rhea" id="RHEA:10240"/>
        <dbReference type="Rhea" id="RHEA-COMP:9925"/>
        <dbReference type="Rhea" id="RHEA-COMP:9926"/>
        <dbReference type="ChEBI" id="CHEBI:15378"/>
        <dbReference type="ChEBI" id="CHEBI:57540"/>
        <dbReference type="ChEBI" id="CHEBI:57945"/>
        <dbReference type="ChEBI" id="CHEBI:78784"/>
        <dbReference type="ChEBI" id="CHEBI:78785"/>
        <dbReference type="EC" id="1.3.1.9"/>
    </reaction>
</comment>
<keyword evidence="6" id="KW-0443">Lipid metabolism</keyword>
<evidence type="ECO:0000256" key="11">
    <source>
        <dbReference type="PIRSR" id="PIRSR000094-3"/>
    </source>
</evidence>
<dbReference type="AlphaFoldDB" id="A0A562PZK2"/>
<keyword evidence="4" id="KW-0276">Fatty acid metabolism</keyword>
<reference evidence="13" key="2">
    <citation type="submission" date="2019-07" db="EMBL/GenBank/DDBJ databases">
        <authorList>
            <person name="Whitman W."/>
            <person name="Huntemann M."/>
            <person name="Clum A."/>
            <person name="Pillay M."/>
            <person name="Palaniappan K."/>
            <person name="Varghese N."/>
            <person name="Mikhailova N."/>
            <person name="Stamatis D."/>
            <person name="Reddy T."/>
            <person name="Daum C."/>
            <person name="Shapiro N."/>
            <person name="Ivanova N."/>
            <person name="Kyrpides N."/>
            <person name="Woyke T."/>
        </authorList>
    </citation>
    <scope>NUCLEOTIDE SEQUENCE</scope>
    <source>
        <strain evidence="13">CGMCC 1.10685</strain>
    </source>
</reference>
<evidence type="ECO:0000313" key="14">
    <source>
        <dbReference type="Proteomes" id="UP000315112"/>
    </source>
</evidence>
<sequence>MGTLDGKKGLVVGIANDASIAWGCARALRAHGAELAVTYLNDKAKGYVQPLADALDAPLCMKLDVTQPAEQDALFAAIAARWGRLDFVLHSIAFAPKADLQGRVVDCSAAGFAQAMDVSCHSLMRLAKAAEPLMQGGGSILTMSYYGAEKVVTHYNLMGPVKAALEASMRYLAAELGERGIRVNALSAGPVATRAASGLAHFDKLMEEAASRAPLHQLVTLEQIGEMAAFLVSDNARQVSGQTIYVDAGYNVKG</sequence>
<proteinExistence type="inferred from homology"/>
<dbReference type="EMBL" id="CP046904">
    <property type="protein sequence ID" value="QGZ38565.1"/>
    <property type="molecule type" value="Genomic_DNA"/>
</dbReference>
<dbReference type="InterPro" id="IPR036291">
    <property type="entry name" value="NAD(P)-bd_dom_sf"/>
</dbReference>
<dbReference type="CDD" id="cd05372">
    <property type="entry name" value="ENR_SDR"/>
    <property type="match status" value="1"/>
</dbReference>
<dbReference type="Proteomes" id="UP000437862">
    <property type="component" value="Chromosome"/>
</dbReference>
<dbReference type="UniPathway" id="UPA00094"/>
<dbReference type="SUPFAM" id="SSF51735">
    <property type="entry name" value="NAD(P)-binding Rossmann-fold domains"/>
    <property type="match status" value="1"/>
</dbReference>
<keyword evidence="15" id="KW-1185">Reference proteome</keyword>
<dbReference type="Gene3D" id="3.40.50.720">
    <property type="entry name" value="NAD(P)-binding Rossmann-like Domain"/>
    <property type="match status" value="1"/>
</dbReference>
<dbReference type="PIRSF" id="PIRSF000094">
    <property type="entry name" value="Enoyl-ACP_rdct"/>
    <property type="match status" value="1"/>
</dbReference>
<evidence type="ECO:0000256" key="1">
    <source>
        <dbReference type="ARBA" id="ARBA00005194"/>
    </source>
</evidence>
<keyword evidence="7 8" id="KW-0275">Fatty acid biosynthesis</keyword>
<reference evidence="13 14" key="1">
    <citation type="journal article" date="2015" name="Stand. Genomic Sci.">
        <title>Genomic Encyclopedia of Bacterial and Archaeal Type Strains, Phase III: the genomes of soil and plant-associated and newly described type strains.</title>
        <authorList>
            <person name="Whitman W.B."/>
            <person name="Woyke T."/>
            <person name="Klenk H.P."/>
            <person name="Zhou Y."/>
            <person name="Lilburn T.G."/>
            <person name="Beck B.J."/>
            <person name="De Vos P."/>
            <person name="Vandamme P."/>
            <person name="Eisen J.A."/>
            <person name="Garrity G."/>
            <person name="Hugenholtz P."/>
            <person name="Kyrpides N.C."/>
        </authorList>
    </citation>
    <scope>NUCLEOTIDE SEQUENCE [LARGE SCALE GENOMIC DNA]</scope>
    <source>
        <strain evidence="13 14">CGMCC 1.10685</strain>
    </source>
</reference>
<dbReference type="Gene3D" id="1.10.8.400">
    <property type="entry name" value="Enoyl acyl carrier protein reductase"/>
    <property type="match status" value="1"/>
</dbReference>
<organism evidence="13 14">
    <name type="scientific">Pseudoduganella flava</name>
    <dbReference type="NCBI Taxonomy" id="871742"/>
    <lineage>
        <taxon>Bacteria</taxon>
        <taxon>Pseudomonadati</taxon>
        <taxon>Pseudomonadota</taxon>
        <taxon>Betaproteobacteria</taxon>
        <taxon>Burkholderiales</taxon>
        <taxon>Oxalobacteraceae</taxon>
        <taxon>Telluria group</taxon>
        <taxon>Pseudoduganella</taxon>
    </lineage>
</organism>
<dbReference type="EMBL" id="VLKW01000002">
    <property type="protein sequence ID" value="TWI49872.1"/>
    <property type="molecule type" value="Genomic_DNA"/>
</dbReference>
<dbReference type="PRINTS" id="PR00081">
    <property type="entry name" value="GDHRDH"/>
</dbReference>
<evidence type="ECO:0000256" key="2">
    <source>
        <dbReference type="ARBA" id="ARBA00009233"/>
    </source>
</evidence>
<dbReference type="InterPro" id="IPR002347">
    <property type="entry name" value="SDR_fam"/>
</dbReference>
<evidence type="ECO:0000256" key="6">
    <source>
        <dbReference type="ARBA" id="ARBA00023098"/>
    </source>
</evidence>
<keyword evidence="3 8" id="KW-0444">Lipid biosynthesis</keyword>
<dbReference type="NCBIfam" id="NF005717">
    <property type="entry name" value="PRK07533.1"/>
    <property type="match status" value="1"/>
</dbReference>
<feature type="active site" description="Proton acceptor" evidence="9">
    <location>
        <position position="155"/>
    </location>
</feature>
<name>A0A562PZK2_9BURK</name>
<evidence type="ECO:0000256" key="7">
    <source>
        <dbReference type="ARBA" id="ARBA00023160"/>
    </source>
</evidence>
<dbReference type="GO" id="GO:0004318">
    <property type="term" value="F:enoyl-[acyl-carrier-protein] reductase (NADH) activity"/>
    <property type="evidence" value="ECO:0007669"/>
    <property type="project" value="UniProtKB-EC"/>
</dbReference>
<feature type="binding site" evidence="11">
    <location>
        <position position="92"/>
    </location>
    <ligand>
        <name>NAD(+)</name>
        <dbReference type="ChEBI" id="CHEBI:57540"/>
    </ligand>
</feature>